<gene>
    <name evidence="4" type="ORF">J421_0855</name>
</gene>
<dbReference type="RefSeq" id="WP_025409932.1">
    <property type="nucleotide sequence ID" value="NZ_CP007128.1"/>
</dbReference>
<dbReference type="eggNOG" id="COG0110">
    <property type="taxonomic scope" value="Bacteria"/>
</dbReference>
<dbReference type="CDD" id="cd04647">
    <property type="entry name" value="LbH_MAT_like"/>
    <property type="match status" value="1"/>
</dbReference>
<keyword evidence="2" id="KW-0677">Repeat</keyword>
<dbReference type="OrthoDB" id="9801697at2"/>
<evidence type="ECO:0000256" key="1">
    <source>
        <dbReference type="ARBA" id="ARBA00022679"/>
    </source>
</evidence>
<accession>W0RD70</accession>
<dbReference type="GO" id="GO:0016746">
    <property type="term" value="F:acyltransferase activity"/>
    <property type="evidence" value="ECO:0007669"/>
    <property type="project" value="UniProtKB-KW"/>
</dbReference>
<evidence type="ECO:0000256" key="2">
    <source>
        <dbReference type="ARBA" id="ARBA00022737"/>
    </source>
</evidence>
<dbReference type="InterPro" id="IPR051159">
    <property type="entry name" value="Hexapeptide_acetyltransf"/>
</dbReference>
<dbReference type="STRING" id="861299.J421_0855"/>
<dbReference type="PANTHER" id="PTHR23416:SF78">
    <property type="entry name" value="LIPOPOLYSACCHARIDE BIOSYNTHESIS O-ACETYL TRANSFERASE WBBJ-RELATED"/>
    <property type="match status" value="1"/>
</dbReference>
<dbReference type="InterPro" id="IPR018357">
    <property type="entry name" value="Hexapep_transf_CS"/>
</dbReference>
<sequence length="252" mass="26434">MSRLQSLVERVVARLKRDPSYRIATPLSDRQLAEVLWRRGWQVARGLPLRLRAAGVRGTVFRGRWVVVAHAHQLRAGPGLILEDGACVDALSRGGIALGRNVTVARRATLTCTGVLAELGEGMTLGDRVAVGAGAFLGAQGGITIGDDVIMGPGVRIFSENHRTDDVDRPIRAQGVRRAAVTIGRDCWLGAGATVLAGVSVGEGSVVAAGAVVTRDVPPYSVVAGVPARVVRARRPDVASLPRAGRARRGGP</sequence>
<reference evidence="4 5" key="1">
    <citation type="journal article" date="2014" name="Genome Announc.">
        <title>Genome Sequence and Methylome of Soil Bacterium Gemmatirosa kalamazoonensis KBS708T, a Member of the Rarely Cultivated Gemmatimonadetes Phylum.</title>
        <authorList>
            <person name="Debruyn J.M."/>
            <person name="Radosevich M."/>
            <person name="Wommack K.E."/>
            <person name="Polson S.W."/>
            <person name="Hauser L.J."/>
            <person name="Fawaz M.N."/>
            <person name="Korlach J."/>
            <person name="Tsai Y.C."/>
        </authorList>
    </citation>
    <scope>NUCLEOTIDE SEQUENCE [LARGE SCALE GENOMIC DNA]</scope>
    <source>
        <strain evidence="4 5">KBS708</strain>
    </source>
</reference>
<dbReference type="PROSITE" id="PS00101">
    <property type="entry name" value="HEXAPEP_TRANSFERASES"/>
    <property type="match status" value="1"/>
</dbReference>
<organism evidence="4 5">
    <name type="scientific">Gemmatirosa kalamazoonensis</name>
    <dbReference type="NCBI Taxonomy" id="861299"/>
    <lineage>
        <taxon>Bacteria</taxon>
        <taxon>Pseudomonadati</taxon>
        <taxon>Gemmatimonadota</taxon>
        <taxon>Gemmatimonadia</taxon>
        <taxon>Gemmatimonadales</taxon>
        <taxon>Gemmatimonadaceae</taxon>
        <taxon>Gemmatirosa</taxon>
    </lineage>
</organism>
<evidence type="ECO:0000313" key="5">
    <source>
        <dbReference type="Proteomes" id="UP000019151"/>
    </source>
</evidence>
<evidence type="ECO:0000313" key="4">
    <source>
        <dbReference type="EMBL" id="AHG88392.1"/>
    </source>
</evidence>
<dbReference type="EMBL" id="CP007128">
    <property type="protein sequence ID" value="AHG88392.1"/>
    <property type="molecule type" value="Genomic_DNA"/>
</dbReference>
<keyword evidence="5" id="KW-1185">Reference proteome</keyword>
<dbReference type="Gene3D" id="2.160.10.10">
    <property type="entry name" value="Hexapeptide repeat proteins"/>
    <property type="match status" value="1"/>
</dbReference>
<dbReference type="KEGG" id="gba:J421_0855"/>
<keyword evidence="1 4" id="KW-0808">Transferase</keyword>
<name>W0RD70_9BACT</name>
<dbReference type="InterPro" id="IPR011004">
    <property type="entry name" value="Trimer_LpxA-like_sf"/>
</dbReference>
<dbReference type="InterPro" id="IPR001451">
    <property type="entry name" value="Hexapep"/>
</dbReference>
<protein>
    <submittedName>
        <fullName evidence="4">Transferase hexapeptide repeat containing protein</fullName>
    </submittedName>
</protein>
<dbReference type="PANTHER" id="PTHR23416">
    <property type="entry name" value="SIALIC ACID SYNTHASE-RELATED"/>
    <property type="match status" value="1"/>
</dbReference>
<evidence type="ECO:0000256" key="3">
    <source>
        <dbReference type="ARBA" id="ARBA00023315"/>
    </source>
</evidence>
<dbReference type="SUPFAM" id="SSF51161">
    <property type="entry name" value="Trimeric LpxA-like enzymes"/>
    <property type="match status" value="1"/>
</dbReference>
<dbReference type="InParanoid" id="W0RD70"/>
<keyword evidence="3" id="KW-0012">Acyltransferase</keyword>
<dbReference type="FunCoup" id="W0RD70">
    <property type="interactions" value="137"/>
</dbReference>
<dbReference type="HOGENOM" id="CLU_051638_7_0_0"/>
<dbReference type="Pfam" id="PF14602">
    <property type="entry name" value="Hexapep_2"/>
    <property type="match status" value="2"/>
</dbReference>
<dbReference type="Proteomes" id="UP000019151">
    <property type="component" value="Chromosome"/>
</dbReference>
<dbReference type="AlphaFoldDB" id="W0RD70"/>
<proteinExistence type="predicted"/>